<evidence type="ECO:0000313" key="3">
    <source>
        <dbReference type="Proteomes" id="UP000192359"/>
    </source>
</evidence>
<keyword evidence="1" id="KW-1133">Transmembrane helix</keyword>
<name>A0A1Y1RRT4_9MICC</name>
<dbReference type="AlphaFoldDB" id="A0A1Y1RRT4"/>
<evidence type="ECO:0000313" key="2">
    <source>
        <dbReference type="EMBL" id="ORC24350.1"/>
    </source>
</evidence>
<organism evidence="2 3">
    <name type="scientific">Rothia nasimurium</name>
    <dbReference type="NCBI Taxonomy" id="85336"/>
    <lineage>
        <taxon>Bacteria</taxon>
        <taxon>Bacillati</taxon>
        <taxon>Actinomycetota</taxon>
        <taxon>Actinomycetes</taxon>
        <taxon>Micrococcales</taxon>
        <taxon>Micrococcaceae</taxon>
        <taxon>Rothia</taxon>
    </lineage>
</organism>
<protein>
    <submittedName>
        <fullName evidence="2">Uncharacterized protein</fullName>
    </submittedName>
</protein>
<keyword evidence="1" id="KW-0812">Transmembrane</keyword>
<sequence length="102" mass="11577">MFCSLRWDSDGINPAVMEKYSQVCLPLMNALCGLVIPLLNRSRQSKVFLWISQFLTGLVYLILNLLVKCLFIGVLVMVAAHWSTVESPLGHQEMCSQMCFHK</sequence>
<proteinExistence type="predicted"/>
<evidence type="ECO:0000256" key="1">
    <source>
        <dbReference type="SAM" id="Phobius"/>
    </source>
</evidence>
<comment type="caution">
    <text evidence="2">The sequence shown here is derived from an EMBL/GenBank/DDBJ whole genome shotgun (WGS) entry which is preliminary data.</text>
</comment>
<keyword evidence="1" id="KW-0472">Membrane</keyword>
<keyword evidence="3" id="KW-1185">Reference proteome</keyword>
<accession>A0A1Y1RRT4</accession>
<gene>
    <name evidence="2" type="ORF">A7979_10165</name>
</gene>
<dbReference type="EMBL" id="LXWF01000005">
    <property type="protein sequence ID" value="ORC24350.1"/>
    <property type="molecule type" value="Genomic_DNA"/>
</dbReference>
<feature type="transmembrane region" description="Helical" evidence="1">
    <location>
        <begin position="47"/>
        <end position="80"/>
    </location>
</feature>
<dbReference type="Proteomes" id="UP000192359">
    <property type="component" value="Unassembled WGS sequence"/>
</dbReference>
<reference evidence="2 3" key="1">
    <citation type="submission" date="2016-05" db="EMBL/GenBank/DDBJ databases">
        <title>Draft genome sequence of a porcine commensal Rothia nasimurium.</title>
        <authorList>
            <person name="Gaiser R.A."/>
            <person name="Van Baarlen P."/>
            <person name="Wells J.M."/>
        </authorList>
    </citation>
    <scope>NUCLEOTIDE SEQUENCE [LARGE SCALE GENOMIC DNA]</scope>
    <source>
        <strain evidence="2 3">PT-32</strain>
    </source>
</reference>
<feature type="transmembrane region" description="Helical" evidence="1">
    <location>
        <begin position="20"/>
        <end position="40"/>
    </location>
</feature>